<dbReference type="RefSeq" id="WP_215218691.1">
    <property type="nucleotide sequence ID" value="NZ_OU015430.1"/>
</dbReference>
<dbReference type="EMBL" id="OU015430">
    <property type="protein sequence ID" value="CAG4976435.1"/>
    <property type="molecule type" value="Genomic_DNA"/>
</dbReference>
<protein>
    <submittedName>
        <fullName evidence="5">DNA protection during starvation protein</fullName>
        <ecNumber evidence="5">1.16.-.-</ecNumber>
    </submittedName>
</protein>
<dbReference type="PROSITE" id="PS00819">
    <property type="entry name" value="DPS_2"/>
    <property type="match status" value="1"/>
</dbReference>
<dbReference type="Pfam" id="PF00210">
    <property type="entry name" value="Ferritin"/>
    <property type="match status" value="1"/>
</dbReference>
<proteinExistence type="inferred from homology"/>
<sequence length="196" mass="21580">MAKTRSTAKPAKAAKTTKTTRPATVARPAASPGSGSSAPAIDIGIGDRDRKNIATGLAGFLADAYTLYLKTHNFHWNVTGPMFNALHVMFETQYTEQWTALDEIAERIRALGFNAPGSYAEFTRLTTIPEEPGLEDAADWREMVRQLVVGNEAVCRTARKVLKTADDAGDDPTVDLLTQRLQTHEKYAWMLRSLLQ</sequence>
<dbReference type="Proteomes" id="UP000680116">
    <property type="component" value="Chromosome"/>
</dbReference>
<keyword evidence="6" id="KW-1185">Reference proteome</keyword>
<dbReference type="GO" id="GO:0016491">
    <property type="term" value="F:oxidoreductase activity"/>
    <property type="evidence" value="ECO:0007669"/>
    <property type="project" value="UniProtKB-KW"/>
</dbReference>
<dbReference type="InterPro" id="IPR012347">
    <property type="entry name" value="Ferritin-like"/>
</dbReference>
<evidence type="ECO:0000256" key="3">
    <source>
        <dbReference type="SAM" id="MobiDB-lite"/>
    </source>
</evidence>
<dbReference type="InterPro" id="IPR002177">
    <property type="entry name" value="DPS_DNA-bd"/>
</dbReference>
<name>A0ABN7R478_9GAMM</name>
<feature type="region of interest" description="Disordered" evidence="3">
    <location>
        <begin position="1"/>
        <end position="42"/>
    </location>
</feature>
<evidence type="ECO:0000313" key="5">
    <source>
        <dbReference type="EMBL" id="CAG4976435.1"/>
    </source>
</evidence>
<dbReference type="PANTHER" id="PTHR42932:SF3">
    <property type="entry name" value="DNA PROTECTION DURING STARVATION PROTEIN"/>
    <property type="match status" value="1"/>
</dbReference>
<dbReference type="PIRSF" id="PIRSF005900">
    <property type="entry name" value="Dps"/>
    <property type="match status" value="1"/>
</dbReference>
<reference evidence="5 6" key="1">
    <citation type="submission" date="2021-04" db="EMBL/GenBank/DDBJ databases">
        <authorList>
            <person name="Rodrigo-Torres L."/>
            <person name="Arahal R. D."/>
            <person name="Lucena T."/>
        </authorList>
    </citation>
    <scope>NUCLEOTIDE SEQUENCE [LARGE SCALE GENOMIC DNA]</scope>
    <source>
        <strain evidence="5 6">CECT 30171</strain>
    </source>
</reference>
<dbReference type="InterPro" id="IPR009078">
    <property type="entry name" value="Ferritin-like_SF"/>
</dbReference>
<feature type="domain" description="Ferritin/DPS" evidence="4">
    <location>
        <begin position="61"/>
        <end position="196"/>
    </location>
</feature>
<dbReference type="PRINTS" id="PR01346">
    <property type="entry name" value="HELNAPAPROT"/>
</dbReference>
<dbReference type="EC" id="1.16.-.-" evidence="5"/>
<comment type="similarity">
    <text evidence="1 2">Belongs to the Dps family.</text>
</comment>
<dbReference type="PANTHER" id="PTHR42932">
    <property type="entry name" value="GENERAL STRESS PROTEIN 20U"/>
    <property type="match status" value="1"/>
</dbReference>
<gene>
    <name evidence="5" type="primary">dps</name>
    <name evidence="5" type="ORF">LYB30171_02177</name>
</gene>
<evidence type="ECO:0000256" key="1">
    <source>
        <dbReference type="ARBA" id="ARBA00009497"/>
    </source>
</evidence>
<dbReference type="PROSITE" id="PS00818">
    <property type="entry name" value="DPS_1"/>
    <property type="match status" value="1"/>
</dbReference>
<evidence type="ECO:0000259" key="4">
    <source>
        <dbReference type="Pfam" id="PF00210"/>
    </source>
</evidence>
<evidence type="ECO:0000256" key="2">
    <source>
        <dbReference type="RuleBase" id="RU003875"/>
    </source>
</evidence>
<dbReference type="InterPro" id="IPR023188">
    <property type="entry name" value="DPS_DNA-bd_CS"/>
</dbReference>
<dbReference type="Gene3D" id="1.20.1260.10">
    <property type="match status" value="1"/>
</dbReference>
<accession>A0ABN7R478</accession>
<evidence type="ECO:0000313" key="6">
    <source>
        <dbReference type="Proteomes" id="UP000680116"/>
    </source>
</evidence>
<dbReference type="CDD" id="cd01043">
    <property type="entry name" value="DPS"/>
    <property type="match status" value="1"/>
</dbReference>
<dbReference type="SUPFAM" id="SSF47240">
    <property type="entry name" value="Ferritin-like"/>
    <property type="match status" value="1"/>
</dbReference>
<keyword evidence="5" id="KW-0560">Oxidoreductase</keyword>
<dbReference type="InterPro" id="IPR008331">
    <property type="entry name" value="Ferritin_DPS_dom"/>
</dbReference>
<feature type="compositionally biased region" description="Low complexity" evidence="3">
    <location>
        <begin position="1"/>
        <end position="40"/>
    </location>
</feature>
<organism evidence="5 6">
    <name type="scientific">Novilysobacter luteus</name>
    <dbReference type="NCBI Taxonomy" id="2822368"/>
    <lineage>
        <taxon>Bacteria</taxon>
        <taxon>Pseudomonadati</taxon>
        <taxon>Pseudomonadota</taxon>
        <taxon>Gammaproteobacteria</taxon>
        <taxon>Lysobacterales</taxon>
        <taxon>Lysobacteraceae</taxon>
        <taxon>Novilysobacter</taxon>
    </lineage>
</organism>